<sequence length="243" mass="25300">MTRSVNTRSSPCVTSRRSTCASTYRHPPCRSSPRWPQRGQSLSGAAQRATSPTSFSPPALECTCPGPTYAWRSSSASAASSVQRNRGAAAALRVAKDIAENNRGARVLVASAELTLIVFHAPQESRMDNLVVQALFGDGVGAVVVGAGGDDSAVIPNSEDLGNVQLQDSGMVALPSPKLPAMVRNNVEQWIVEGVGPLVPGGGWNDLFWAVHPGGPAILDSVPVQDGLALAPGEAGRQPTRAE</sequence>
<proteinExistence type="inferred from homology"/>
<dbReference type="InterPro" id="IPR001099">
    <property type="entry name" value="Chalcone/stilbene_synt_N"/>
</dbReference>
<dbReference type="Pfam" id="PF02797">
    <property type="entry name" value="Chal_sti_synt_C"/>
    <property type="match status" value="1"/>
</dbReference>
<accession>A0A6G1CBH4</accession>
<name>A0A6G1CBH4_9ORYZ</name>
<dbReference type="Gene3D" id="3.40.47.10">
    <property type="match status" value="2"/>
</dbReference>
<dbReference type="OrthoDB" id="329835at2759"/>
<evidence type="ECO:0000259" key="4">
    <source>
        <dbReference type="Pfam" id="PF00195"/>
    </source>
</evidence>
<keyword evidence="7" id="KW-1185">Reference proteome</keyword>
<evidence type="ECO:0000259" key="5">
    <source>
        <dbReference type="Pfam" id="PF02797"/>
    </source>
</evidence>
<comment type="similarity">
    <text evidence="1 2">Belongs to the thiolase-like superfamily. Chalcone/stilbene synthases family.</text>
</comment>
<dbReference type="Pfam" id="PF00195">
    <property type="entry name" value="Chal_sti_synt_N"/>
    <property type="match status" value="1"/>
</dbReference>
<dbReference type="InterPro" id="IPR016039">
    <property type="entry name" value="Thiolase-like"/>
</dbReference>
<feature type="domain" description="Chalcone/stilbene synthase C-terminal" evidence="5">
    <location>
        <begin position="154"/>
        <end position="225"/>
    </location>
</feature>
<evidence type="ECO:0008006" key="8">
    <source>
        <dbReference type="Google" id="ProtNLM"/>
    </source>
</evidence>
<evidence type="ECO:0000256" key="2">
    <source>
        <dbReference type="RuleBase" id="RU003633"/>
    </source>
</evidence>
<evidence type="ECO:0000256" key="3">
    <source>
        <dbReference type="SAM" id="MobiDB-lite"/>
    </source>
</evidence>
<dbReference type="AlphaFoldDB" id="A0A6G1CBH4"/>
<reference evidence="6 7" key="1">
    <citation type="submission" date="2019-11" db="EMBL/GenBank/DDBJ databases">
        <title>Whole genome sequence of Oryza granulata.</title>
        <authorList>
            <person name="Li W."/>
        </authorList>
    </citation>
    <scope>NUCLEOTIDE SEQUENCE [LARGE SCALE GENOMIC DNA]</scope>
    <source>
        <strain evidence="7">cv. Menghai</strain>
        <tissue evidence="6">Leaf</tissue>
    </source>
</reference>
<dbReference type="InterPro" id="IPR012328">
    <property type="entry name" value="Chalcone/stilbene_synt_C"/>
</dbReference>
<dbReference type="InterPro" id="IPR011141">
    <property type="entry name" value="Polyketide_synthase_type-III"/>
</dbReference>
<keyword evidence="2" id="KW-0808">Transferase</keyword>
<feature type="compositionally biased region" description="Polar residues" evidence="3">
    <location>
        <begin position="38"/>
        <end position="56"/>
    </location>
</feature>
<feature type="domain" description="Chalcone/stilbene synthase N-terminal" evidence="4">
    <location>
        <begin position="87"/>
        <end position="148"/>
    </location>
</feature>
<comment type="caution">
    <text evidence="6">The sequence shown here is derived from an EMBL/GenBank/DDBJ whole genome shotgun (WGS) entry which is preliminary data.</text>
</comment>
<organism evidence="6 7">
    <name type="scientific">Oryza meyeriana var. granulata</name>
    <dbReference type="NCBI Taxonomy" id="110450"/>
    <lineage>
        <taxon>Eukaryota</taxon>
        <taxon>Viridiplantae</taxon>
        <taxon>Streptophyta</taxon>
        <taxon>Embryophyta</taxon>
        <taxon>Tracheophyta</taxon>
        <taxon>Spermatophyta</taxon>
        <taxon>Magnoliopsida</taxon>
        <taxon>Liliopsida</taxon>
        <taxon>Poales</taxon>
        <taxon>Poaceae</taxon>
        <taxon>BOP clade</taxon>
        <taxon>Oryzoideae</taxon>
        <taxon>Oryzeae</taxon>
        <taxon>Oryzinae</taxon>
        <taxon>Oryza</taxon>
        <taxon>Oryza meyeriana</taxon>
    </lineage>
</organism>
<dbReference type="EMBL" id="SPHZ02000010">
    <property type="protein sequence ID" value="KAF0897549.1"/>
    <property type="molecule type" value="Genomic_DNA"/>
</dbReference>
<gene>
    <name evidence="6" type="ORF">E2562_039038</name>
</gene>
<dbReference type="Proteomes" id="UP000479710">
    <property type="component" value="Unassembled WGS sequence"/>
</dbReference>
<evidence type="ECO:0000313" key="6">
    <source>
        <dbReference type="EMBL" id="KAF0897549.1"/>
    </source>
</evidence>
<keyword evidence="2" id="KW-0012">Acyltransferase</keyword>
<dbReference type="GO" id="GO:0016747">
    <property type="term" value="F:acyltransferase activity, transferring groups other than amino-acyl groups"/>
    <property type="evidence" value="ECO:0007669"/>
    <property type="project" value="InterPro"/>
</dbReference>
<evidence type="ECO:0000256" key="1">
    <source>
        <dbReference type="ARBA" id="ARBA00005531"/>
    </source>
</evidence>
<dbReference type="SUPFAM" id="SSF53901">
    <property type="entry name" value="Thiolase-like"/>
    <property type="match status" value="2"/>
</dbReference>
<feature type="region of interest" description="Disordered" evidence="3">
    <location>
        <begin position="1"/>
        <end position="57"/>
    </location>
</feature>
<dbReference type="PANTHER" id="PTHR11877:SF74">
    <property type="entry name" value="TYPE III POLYKETIDE SYNTHASE B"/>
    <property type="match status" value="1"/>
</dbReference>
<dbReference type="GO" id="GO:0030639">
    <property type="term" value="P:polyketide biosynthetic process"/>
    <property type="evidence" value="ECO:0007669"/>
    <property type="project" value="TreeGrafter"/>
</dbReference>
<dbReference type="PANTHER" id="PTHR11877">
    <property type="entry name" value="HYDROXYMETHYLGLUTARYL-COA SYNTHASE"/>
    <property type="match status" value="1"/>
</dbReference>
<evidence type="ECO:0000313" key="7">
    <source>
        <dbReference type="Proteomes" id="UP000479710"/>
    </source>
</evidence>
<feature type="compositionally biased region" description="Polar residues" evidence="3">
    <location>
        <begin position="1"/>
        <end position="22"/>
    </location>
</feature>
<protein>
    <recommendedName>
        <fullName evidence="8">Chalcone/stilbene synthase N-terminal domain-containing protein</fullName>
    </recommendedName>
</protein>